<dbReference type="InterPro" id="IPR004031">
    <property type="entry name" value="PMP22/EMP/MP20/Claudin"/>
</dbReference>
<feature type="transmembrane region" description="Helical" evidence="5">
    <location>
        <begin position="172"/>
        <end position="192"/>
    </location>
</feature>
<keyword evidence="4 5" id="KW-0472">Membrane</keyword>
<evidence type="ECO:0000313" key="7">
    <source>
        <dbReference type="Proteomes" id="UP000261540"/>
    </source>
</evidence>
<reference evidence="6" key="2">
    <citation type="submission" date="2025-09" db="UniProtKB">
        <authorList>
            <consortium name="Ensembl"/>
        </authorList>
    </citation>
    <scope>IDENTIFICATION</scope>
</reference>
<sequence>MGLRMKAKLVALIGAILGVVGVLCFLVAFTTDYWLLASDDCRPRASATGGLAARGNYSETLPVTAGPTPPPFVVHHEGFFRWCRFEGDGSTHILWAVLFTRQPAPKVCVTGYLFPLPVTVGPVPHPNYDTTAVFRGFWTVLMVLAVSMSLSGGFLLVCAVPFTSARLYRAAGILLLTSACLILTLVCLFVLWKELVADVKKYVLQERGETCPNTRLEAHYGWSFIVAVAGIPLIFISGLLFYFIGLHVQRYR</sequence>
<dbReference type="Gene3D" id="1.20.140.150">
    <property type="match status" value="1"/>
</dbReference>
<dbReference type="RefSeq" id="XP_023690316.1">
    <property type="nucleotide sequence ID" value="XM_023834548.2"/>
</dbReference>
<keyword evidence="2 5" id="KW-0812">Transmembrane</keyword>
<evidence type="ECO:0000256" key="3">
    <source>
        <dbReference type="ARBA" id="ARBA00022989"/>
    </source>
</evidence>
<dbReference type="Proteomes" id="UP000261540">
    <property type="component" value="Unplaced"/>
</dbReference>
<dbReference type="OrthoDB" id="9942154at2759"/>
<dbReference type="PANTHER" id="PTHR32012">
    <property type="entry name" value="TRANSMEMBRANE PROTEIN 182-RELATED"/>
    <property type="match status" value="1"/>
</dbReference>
<evidence type="ECO:0000256" key="5">
    <source>
        <dbReference type="SAM" id="Phobius"/>
    </source>
</evidence>
<organism evidence="6 7">
    <name type="scientific">Paramormyrops kingsleyae</name>
    <dbReference type="NCBI Taxonomy" id="1676925"/>
    <lineage>
        <taxon>Eukaryota</taxon>
        <taxon>Metazoa</taxon>
        <taxon>Chordata</taxon>
        <taxon>Craniata</taxon>
        <taxon>Vertebrata</taxon>
        <taxon>Euteleostomi</taxon>
        <taxon>Actinopterygii</taxon>
        <taxon>Neopterygii</taxon>
        <taxon>Teleostei</taxon>
        <taxon>Osteoglossocephala</taxon>
        <taxon>Osteoglossomorpha</taxon>
        <taxon>Osteoglossiformes</taxon>
        <taxon>Mormyridae</taxon>
        <taxon>Paramormyrops</taxon>
    </lineage>
</organism>
<dbReference type="GeneID" id="111855495"/>
<feature type="transmembrane region" description="Helical" evidence="5">
    <location>
        <begin position="137"/>
        <end position="160"/>
    </location>
</feature>
<dbReference type="GeneTree" id="ENSGT00390000017581"/>
<comment type="subcellular location">
    <subcellularLocation>
        <location evidence="1">Membrane</location>
        <topology evidence="1">Multi-pass membrane protein</topology>
    </subcellularLocation>
</comment>
<dbReference type="GO" id="GO:0016020">
    <property type="term" value="C:membrane"/>
    <property type="evidence" value="ECO:0007669"/>
    <property type="project" value="UniProtKB-SubCell"/>
</dbReference>
<evidence type="ECO:0000256" key="4">
    <source>
        <dbReference type="ARBA" id="ARBA00023136"/>
    </source>
</evidence>
<feature type="transmembrane region" description="Helical" evidence="5">
    <location>
        <begin position="222"/>
        <end position="244"/>
    </location>
</feature>
<reference evidence="6" key="1">
    <citation type="submission" date="2025-08" db="UniProtKB">
        <authorList>
            <consortium name="Ensembl"/>
        </authorList>
    </citation>
    <scope>IDENTIFICATION</scope>
</reference>
<dbReference type="Ensembl" id="ENSPKIT00000029927.1">
    <property type="protein sequence ID" value="ENSPKIP00000005912.1"/>
    <property type="gene ID" value="ENSPKIG00000022407.1"/>
</dbReference>
<dbReference type="AlphaFoldDB" id="A0A3B3QGL6"/>
<evidence type="ECO:0000256" key="1">
    <source>
        <dbReference type="ARBA" id="ARBA00004141"/>
    </source>
</evidence>
<feature type="transmembrane region" description="Helical" evidence="5">
    <location>
        <begin position="9"/>
        <end position="29"/>
    </location>
</feature>
<dbReference type="PANTHER" id="PTHR32012:SF2">
    <property type="entry name" value="TRANSMEMBRANE PROTEIN 182"/>
    <property type="match status" value="1"/>
</dbReference>
<accession>A0A3B3QGL6</accession>
<protein>
    <submittedName>
        <fullName evidence="6">Transmembrane protein 182-like</fullName>
    </submittedName>
</protein>
<keyword evidence="3 5" id="KW-1133">Transmembrane helix</keyword>
<dbReference type="InterPro" id="IPR026763">
    <property type="entry name" value="TMEM182"/>
</dbReference>
<keyword evidence="7" id="KW-1185">Reference proteome</keyword>
<dbReference type="KEGG" id="pki:111855495"/>
<dbReference type="Pfam" id="PF13903">
    <property type="entry name" value="Claudin_2"/>
    <property type="match status" value="1"/>
</dbReference>
<evidence type="ECO:0000256" key="2">
    <source>
        <dbReference type="ARBA" id="ARBA00022692"/>
    </source>
</evidence>
<evidence type="ECO:0000313" key="6">
    <source>
        <dbReference type="Ensembl" id="ENSPKIP00000005912.1"/>
    </source>
</evidence>
<proteinExistence type="predicted"/>
<name>A0A3B3QGL6_9TELE</name>